<feature type="transmembrane region" description="Helical" evidence="1">
    <location>
        <begin position="65"/>
        <end position="85"/>
    </location>
</feature>
<sequence length="100" mass="10926">MVSGAIYSFGYERVAGRYGISGSERLVRFVAASAGLHTLFVVPELHFYRTVISTGRWKTGEVSGWLLQALTFGYLLVPLLFGLLSERLGDGVGDRAVVGW</sequence>
<keyword evidence="1" id="KW-0812">Transmembrane</keyword>
<feature type="transmembrane region" description="Helical" evidence="1">
    <location>
        <begin position="26"/>
        <end position="45"/>
    </location>
</feature>
<dbReference type="EMBL" id="BSSD01000014">
    <property type="protein sequence ID" value="GLW95580.1"/>
    <property type="molecule type" value="Genomic_DNA"/>
</dbReference>
<keyword evidence="3" id="KW-1185">Reference proteome</keyword>
<evidence type="ECO:0000313" key="3">
    <source>
        <dbReference type="Proteomes" id="UP001165042"/>
    </source>
</evidence>
<accession>A0A9W6QSV1</accession>
<name>A0A9W6QSV1_9PSEU</name>
<evidence type="ECO:0000313" key="2">
    <source>
        <dbReference type="EMBL" id="GLW95580.1"/>
    </source>
</evidence>
<organism evidence="2 3">
    <name type="scientific">Actinokineospora globicatena</name>
    <dbReference type="NCBI Taxonomy" id="103729"/>
    <lineage>
        <taxon>Bacteria</taxon>
        <taxon>Bacillati</taxon>
        <taxon>Actinomycetota</taxon>
        <taxon>Actinomycetes</taxon>
        <taxon>Pseudonocardiales</taxon>
        <taxon>Pseudonocardiaceae</taxon>
        <taxon>Actinokineospora</taxon>
    </lineage>
</organism>
<dbReference type="AlphaFoldDB" id="A0A9W6QSV1"/>
<keyword evidence="1" id="KW-1133">Transmembrane helix</keyword>
<reference evidence="2" key="1">
    <citation type="submission" date="2023-02" db="EMBL/GenBank/DDBJ databases">
        <title>Actinokineospora globicatena NBRC 15670.</title>
        <authorList>
            <person name="Ichikawa N."/>
            <person name="Sato H."/>
            <person name="Tonouchi N."/>
        </authorList>
    </citation>
    <scope>NUCLEOTIDE SEQUENCE</scope>
    <source>
        <strain evidence="2">NBRC 15670</strain>
    </source>
</reference>
<proteinExistence type="predicted"/>
<keyword evidence="1" id="KW-0472">Membrane</keyword>
<comment type="caution">
    <text evidence="2">The sequence shown here is derived from an EMBL/GenBank/DDBJ whole genome shotgun (WGS) entry which is preliminary data.</text>
</comment>
<protein>
    <submittedName>
        <fullName evidence="2">Uncharacterized protein</fullName>
    </submittedName>
</protein>
<gene>
    <name evidence="2" type="ORF">Aglo03_63960</name>
</gene>
<evidence type="ECO:0000256" key="1">
    <source>
        <dbReference type="SAM" id="Phobius"/>
    </source>
</evidence>
<dbReference type="Proteomes" id="UP001165042">
    <property type="component" value="Unassembled WGS sequence"/>
</dbReference>